<sequence>MSENENELVYVPLGGVGEIGMNMGLYGYGPGRNKQWIMVDCGVTFGHASETPGVDLILPNITFALGLKENLLALILTHAHEDHYGAVLDLWPQLKVPLVATPFTANLLTAKAAGERHGPQVPVQVVQQGGKVAFGPFSVEFVPVAHSIPEANALAIRTPAGLVVHTGDWKIDPQSSTAGTTDEAKFRALGDEGVIAVIGDSTNATREGFSPSETEVASNIAELIRSAPARVAVTTFASHIPRLRTVAEAAFETGREVVVVGRAMERTVAVARETGWLDGIGEFRSPDVFGYLPPEKALLLLTGSQGEPRAALARIASGDHPEISLSKRDRVIFSSRTIPGNEREVGRIINSLIDREIEVVTDNDHLVHVSGHPRRGEMAQLYSWLRPAAVVPVHGEALHLNAHEQLARSLGIENIGRVRNGQVLKLFPGKPEIVGKVPSGRVFKDGNLLLSSEEPVRERKRLAFAGMVSVALAVDARGDLVGDPEVDLSGLPDVDADKEKMADIVYDAVLDVVESLPKARRRDRDSVADAVRRAVRAEVNAAWGKKPFCHVLVIGV</sequence>
<dbReference type="Proteomes" id="UP001274321">
    <property type="component" value="Unassembled WGS sequence"/>
</dbReference>
<keyword evidence="6" id="KW-0694">RNA-binding</keyword>
<dbReference type="InterPro" id="IPR036866">
    <property type="entry name" value="RibonucZ/Hydroxyglut_hydro"/>
</dbReference>
<dbReference type="InterPro" id="IPR001279">
    <property type="entry name" value="Metallo-B-lactamas"/>
</dbReference>
<keyword evidence="3 8" id="KW-0378">Hydrolase</keyword>
<dbReference type="CDD" id="cd07714">
    <property type="entry name" value="RNaseJ_MBL-fold"/>
    <property type="match status" value="1"/>
</dbReference>
<dbReference type="Gene3D" id="3.10.20.580">
    <property type="match status" value="1"/>
</dbReference>
<dbReference type="Pfam" id="PF17770">
    <property type="entry name" value="RNase_J_C"/>
    <property type="match status" value="1"/>
</dbReference>
<evidence type="ECO:0000256" key="5">
    <source>
        <dbReference type="ARBA" id="ARBA00022839"/>
    </source>
</evidence>
<evidence type="ECO:0000313" key="8">
    <source>
        <dbReference type="EMBL" id="MDX6805481.1"/>
    </source>
</evidence>
<comment type="caution">
    <text evidence="8">The sequence shown here is derived from an EMBL/GenBank/DDBJ whole genome shotgun (WGS) entry which is preliminary data.</text>
</comment>
<dbReference type="PANTHER" id="PTHR43694:SF1">
    <property type="entry name" value="RIBONUCLEASE J"/>
    <property type="match status" value="1"/>
</dbReference>
<evidence type="ECO:0000259" key="7">
    <source>
        <dbReference type="SMART" id="SM00849"/>
    </source>
</evidence>
<protein>
    <submittedName>
        <fullName evidence="8">Ribonuclease J</fullName>
        <ecNumber evidence="8">3.1.-.-</ecNumber>
    </submittedName>
</protein>
<evidence type="ECO:0000256" key="1">
    <source>
        <dbReference type="ARBA" id="ARBA00022722"/>
    </source>
</evidence>
<dbReference type="EMBL" id="JAXAFJ010000002">
    <property type="protein sequence ID" value="MDX6805481.1"/>
    <property type="molecule type" value="Genomic_DNA"/>
</dbReference>
<dbReference type="InterPro" id="IPR011108">
    <property type="entry name" value="RMMBL"/>
</dbReference>
<proteinExistence type="predicted"/>
<dbReference type="Pfam" id="PF12706">
    <property type="entry name" value="Lactamase_B_2"/>
    <property type="match status" value="1"/>
</dbReference>
<evidence type="ECO:0000256" key="6">
    <source>
        <dbReference type="ARBA" id="ARBA00022884"/>
    </source>
</evidence>
<accession>A0ABU4RLL0</accession>
<dbReference type="InterPro" id="IPR055132">
    <property type="entry name" value="RNase_J_b_CASP"/>
</dbReference>
<dbReference type="RefSeq" id="WP_319843593.1">
    <property type="nucleotide sequence ID" value="NZ_JAXAFJ010000002.1"/>
</dbReference>
<keyword evidence="9" id="KW-1185">Reference proteome</keyword>
<keyword evidence="2" id="KW-0479">Metal-binding</keyword>
<dbReference type="Gene3D" id="3.60.15.10">
    <property type="entry name" value="Ribonuclease Z/Hydroxyacylglutathione hydrolase-like"/>
    <property type="match status" value="1"/>
</dbReference>
<evidence type="ECO:0000256" key="3">
    <source>
        <dbReference type="ARBA" id="ARBA00022801"/>
    </source>
</evidence>
<dbReference type="Gene3D" id="3.40.50.10710">
    <property type="entry name" value="Metallo-hydrolase/oxidoreductase"/>
    <property type="match status" value="1"/>
</dbReference>
<keyword evidence="4" id="KW-0862">Zinc</keyword>
<dbReference type="EC" id="3.1.-.-" evidence="8"/>
<keyword evidence="5" id="KW-0269">Exonuclease</keyword>
<organism evidence="8 9">
    <name type="scientific">Terrihabitans rhizophilus</name>
    <dbReference type="NCBI Taxonomy" id="3092662"/>
    <lineage>
        <taxon>Bacteria</taxon>
        <taxon>Pseudomonadati</taxon>
        <taxon>Pseudomonadota</taxon>
        <taxon>Alphaproteobacteria</taxon>
        <taxon>Hyphomicrobiales</taxon>
        <taxon>Terrihabitans</taxon>
    </lineage>
</organism>
<evidence type="ECO:0000256" key="4">
    <source>
        <dbReference type="ARBA" id="ARBA00022833"/>
    </source>
</evidence>
<name>A0ABU4RLL0_9HYPH</name>
<evidence type="ECO:0000313" key="9">
    <source>
        <dbReference type="Proteomes" id="UP001274321"/>
    </source>
</evidence>
<dbReference type="PANTHER" id="PTHR43694">
    <property type="entry name" value="RIBONUCLEASE J"/>
    <property type="match status" value="1"/>
</dbReference>
<dbReference type="GO" id="GO:0016787">
    <property type="term" value="F:hydrolase activity"/>
    <property type="evidence" value="ECO:0007669"/>
    <property type="project" value="UniProtKB-KW"/>
</dbReference>
<dbReference type="Pfam" id="PF22505">
    <property type="entry name" value="RNase_J_b_CASP"/>
    <property type="match status" value="1"/>
</dbReference>
<evidence type="ECO:0000256" key="2">
    <source>
        <dbReference type="ARBA" id="ARBA00022723"/>
    </source>
</evidence>
<dbReference type="InterPro" id="IPR042173">
    <property type="entry name" value="RNase_J_2"/>
</dbReference>
<dbReference type="SMART" id="SM00849">
    <property type="entry name" value="Lactamase_B"/>
    <property type="match status" value="1"/>
</dbReference>
<dbReference type="Pfam" id="PF07521">
    <property type="entry name" value="RMMBL"/>
    <property type="match status" value="1"/>
</dbReference>
<reference evidence="8 9" key="1">
    <citation type="submission" date="2023-11" db="EMBL/GenBank/DDBJ databases">
        <authorList>
            <person name="Bao R."/>
        </authorList>
    </citation>
    <scope>NUCLEOTIDE SEQUENCE [LARGE SCALE GENOMIC DNA]</scope>
    <source>
        <strain evidence="8 9">PJ23</strain>
    </source>
</reference>
<gene>
    <name evidence="8" type="ORF">SCD90_05330</name>
</gene>
<dbReference type="SUPFAM" id="SSF56281">
    <property type="entry name" value="Metallo-hydrolase/oxidoreductase"/>
    <property type="match status" value="1"/>
</dbReference>
<keyword evidence="1" id="KW-0540">Nuclease</keyword>
<feature type="domain" description="Metallo-beta-lactamase" evidence="7">
    <location>
        <begin position="20"/>
        <end position="220"/>
    </location>
</feature>
<dbReference type="InterPro" id="IPR041636">
    <property type="entry name" value="RNase_J_C"/>
</dbReference>